<keyword evidence="2" id="KW-0325">Glycoprotein</keyword>
<dbReference type="InterPro" id="IPR000863">
    <property type="entry name" value="Sulfotransferase_dom"/>
</dbReference>
<evidence type="ECO:0000313" key="4">
    <source>
        <dbReference type="EMBL" id="MBD3666221.1"/>
    </source>
</evidence>
<proteinExistence type="predicted"/>
<keyword evidence="5" id="KW-1185">Reference proteome</keyword>
<evidence type="ECO:0000259" key="3">
    <source>
        <dbReference type="Pfam" id="PF00685"/>
    </source>
</evidence>
<gene>
    <name evidence="4" type="ORF">H9Q16_19985</name>
</gene>
<keyword evidence="1" id="KW-0808">Transferase</keyword>
<dbReference type="InterPro" id="IPR027417">
    <property type="entry name" value="P-loop_NTPase"/>
</dbReference>
<name>A0A927HGP7_9RHOB</name>
<dbReference type="Gene3D" id="3.40.50.300">
    <property type="entry name" value="P-loop containing nucleotide triphosphate hydrolases"/>
    <property type="match status" value="1"/>
</dbReference>
<dbReference type="EMBL" id="JACTAG010000005">
    <property type="protein sequence ID" value="MBD3666221.1"/>
    <property type="molecule type" value="Genomic_DNA"/>
</dbReference>
<organism evidence="4 5">
    <name type="scientific">Sulfitobacter aestuariivivens</name>
    <dbReference type="NCBI Taxonomy" id="2766981"/>
    <lineage>
        <taxon>Bacteria</taxon>
        <taxon>Pseudomonadati</taxon>
        <taxon>Pseudomonadota</taxon>
        <taxon>Alphaproteobacteria</taxon>
        <taxon>Rhodobacterales</taxon>
        <taxon>Roseobacteraceae</taxon>
        <taxon>Sulfitobacter</taxon>
    </lineage>
</organism>
<comment type="caution">
    <text evidence="4">The sequence shown here is derived from an EMBL/GenBank/DDBJ whole genome shotgun (WGS) entry which is preliminary data.</text>
</comment>
<dbReference type="GO" id="GO:0008146">
    <property type="term" value="F:sulfotransferase activity"/>
    <property type="evidence" value="ECO:0007669"/>
    <property type="project" value="InterPro"/>
</dbReference>
<evidence type="ECO:0000256" key="1">
    <source>
        <dbReference type="ARBA" id="ARBA00022679"/>
    </source>
</evidence>
<protein>
    <submittedName>
        <fullName evidence="4">Sulfotransferase</fullName>
    </submittedName>
</protein>
<dbReference type="PANTHER" id="PTHR10605:SF56">
    <property type="entry name" value="BIFUNCTIONAL HEPARAN SULFATE N-DEACETYLASE_N-SULFOTRANSFERASE"/>
    <property type="match status" value="1"/>
</dbReference>
<dbReference type="AlphaFoldDB" id="A0A927HGP7"/>
<dbReference type="Proteomes" id="UP000635142">
    <property type="component" value="Unassembled WGS sequence"/>
</dbReference>
<dbReference type="RefSeq" id="WP_191077251.1">
    <property type="nucleotide sequence ID" value="NZ_JACTAG010000005.1"/>
</dbReference>
<dbReference type="InterPro" id="IPR037359">
    <property type="entry name" value="NST/OST"/>
</dbReference>
<reference evidence="4" key="1">
    <citation type="submission" date="2020-08" db="EMBL/GenBank/DDBJ databases">
        <title>Sulfitobacter aestuariivivens sp. nov., isolated from a tidal flat.</title>
        <authorList>
            <person name="Park S."/>
            <person name="Yoon J.-H."/>
        </authorList>
    </citation>
    <scope>NUCLEOTIDE SEQUENCE</scope>
    <source>
        <strain evidence="4">TSTF-M16</strain>
    </source>
</reference>
<dbReference type="Pfam" id="PF00685">
    <property type="entry name" value="Sulfotransfer_1"/>
    <property type="match status" value="1"/>
</dbReference>
<feature type="domain" description="Sulfotransferase" evidence="3">
    <location>
        <begin position="5"/>
        <end position="191"/>
    </location>
</feature>
<sequence>MKMPNLFILGAQKAGTTYLAQVLSTHPDIFFSVPKETMFFSRKLDRSQEDFEAYCKQFFDPAGDEIWRGEGSTTYLQWPDALGRMRQFLKGRPKFIVCLRQPTAKAISFYIHNWRRDRYAAELDLQAVVDMGVELSPFRTSLYADALERWLDAFPAEDFLFLKFDDLVENPHEFVSKATRFLGLPEVKNVSKAAVNAGLPLIWEGGALTIRDSAAGGKDRPRFEPEMLQSLHDLFVPDLERTAALTGLDLSAWHVMPALAPVST</sequence>
<accession>A0A927HGP7</accession>
<evidence type="ECO:0000313" key="5">
    <source>
        <dbReference type="Proteomes" id="UP000635142"/>
    </source>
</evidence>
<dbReference type="SUPFAM" id="SSF52540">
    <property type="entry name" value="P-loop containing nucleoside triphosphate hydrolases"/>
    <property type="match status" value="1"/>
</dbReference>
<dbReference type="PANTHER" id="PTHR10605">
    <property type="entry name" value="HEPARAN SULFATE SULFOTRANSFERASE"/>
    <property type="match status" value="1"/>
</dbReference>
<evidence type="ECO:0000256" key="2">
    <source>
        <dbReference type="ARBA" id="ARBA00023180"/>
    </source>
</evidence>